<feature type="active site" description="Charge relay system" evidence="2">
    <location>
        <position position="204"/>
    </location>
</feature>
<dbReference type="InterPro" id="IPR023631">
    <property type="entry name" value="Amidase_dom"/>
</dbReference>
<sequence length="528" mass="58097">MALSYLERCLVWGLRGLAWLLFAVFRLFGPRRPPGLPRLAPVSNPLLLLSGVQLARKIRRREVSCMEVVQAYIDRIQEVNPLINAMVKDRFPAALQEAAQVDRLVREESGDEDSLQDRLPLLGVPLSVKEAFALQGMPQTSGLLSRRGLITRCDASAVALLKRAGAIPLGVTNTSEVCMWLESSNWLYGTTNNPYSTDRIVGGSSGGEGCILGSAGSVIGIGSDIGGSIRLPAFFNGIFGHKPTPGIVPNEGQFPCASGLQNNFLCTGPMCRYAEDLLLMLRVMAGPNAQRLDLSSDVDLKKLRFFSVPHDGGSIFVSPIDMQLIEAQKKVVERLEADLEIKVQRVQIPQLKYSFQIWSAMMSEQDEEGRCPKSFTELLGDHGKPVWPFWELVKWTVRQSSHTLAAIGLAILERFQSAQPSQFVLQKKKELETQLEKMLGSDGVLLYPTYPHIAPKHHHPLFTPFNFAYTGIFNILGLPVTQCPVGLSREGLPLGLQVIANKHCDRLTIATAVHLEKATGGWRDPGAV</sequence>
<dbReference type="GeneTree" id="ENSGT00940000162502"/>
<dbReference type="InterPro" id="IPR052739">
    <property type="entry name" value="FAAH2"/>
</dbReference>
<reference evidence="5" key="1">
    <citation type="submission" date="2011-12" db="EMBL/GenBank/DDBJ databases">
        <title>The Draft Genome of Lepisosteus oculatus.</title>
        <authorList>
            <consortium name="The Broad Institute Genome Assembly &amp; Analysis Group"/>
            <consortium name="Computational R&amp;D Group"/>
            <consortium name="and Sequencing Platform"/>
            <person name="Di Palma F."/>
            <person name="Alfoldi J."/>
            <person name="Johnson J."/>
            <person name="Berlin A."/>
            <person name="Gnerre S."/>
            <person name="Jaffe D."/>
            <person name="MacCallum I."/>
            <person name="Young S."/>
            <person name="Walker B.J."/>
            <person name="Lander E.S."/>
            <person name="Lindblad-Toh K."/>
        </authorList>
    </citation>
    <scope>NUCLEOTIDE SEQUENCE [LARGE SCALE GENOMIC DNA]</scope>
</reference>
<dbReference type="RefSeq" id="XP_015200220.1">
    <property type="nucleotide sequence ID" value="XM_015344734.2"/>
</dbReference>
<dbReference type="PANTHER" id="PTHR43372:SF4">
    <property type="entry name" value="FATTY-ACID AMIDE HYDROLASE 2"/>
    <property type="match status" value="1"/>
</dbReference>
<dbReference type="PANTHER" id="PTHR43372">
    <property type="entry name" value="FATTY-ACID AMIDE HYDROLASE"/>
    <property type="match status" value="1"/>
</dbReference>
<dbReference type="InterPro" id="IPR020556">
    <property type="entry name" value="Amidase_CS"/>
</dbReference>
<dbReference type="InterPro" id="IPR036928">
    <property type="entry name" value="AS_sf"/>
</dbReference>
<dbReference type="AlphaFoldDB" id="W5MTA5"/>
<dbReference type="STRING" id="7918.ENSLOCP00000011614"/>
<dbReference type="InParanoid" id="W5MTA5"/>
<proteinExistence type="inferred from homology"/>
<dbReference type="OMA" id="MHEDTTD"/>
<comment type="similarity">
    <text evidence="1">Belongs to the amidase family.</text>
</comment>
<dbReference type="KEGG" id="loc:102690325"/>
<dbReference type="Pfam" id="PF01425">
    <property type="entry name" value="Amidase"/>
    <property type="match status" value="1"/>
</dbReference>
<keyword evidence="5" id="KW-1185">Reference proteome</keyword>
<dbReference type="EMBL" id="AHAT01015500">
    <property type="status" value="NOT_ANNOTATED_CDS"/>
    <property type="molecule type" value="Genomic_DNA"/>
</dbReference>
<dbReference type="SUPFAM" id="SSF75304">
    <property type="entry name" value="Amidase signature (AS) enzymes"/>
    <property type="match status" value="1"/>
</dbReference>
<dbReference type="FunCoup" id="W5MTA5">
    <property type="interactions" value="169"/>
</dbReference>
<dbReference type="GeneID" id="102690325"/>
<feature type="active site" description="Acyl-ester intermediate" evidence="2">
    <location>
        <position position="228"/>
    </location>
</feature>
<dbReference type="PIRSF" id="PIRSF001221">
    <property type="entry name" value="Amidase_fungi"/>
    <property type="match status" value="1"/>
</dbReference>
<evidence type="ECO:0000259" key="3">
    <source>
        <dbReference type="Pfam" id="PF01425"/>
    </source>
</evidence>
<feature type="active site" description="Charge relay system" evidence="2">
    <location>
        <position position="129"/>
    </location>
</feature>
<feature type="domain" description="Amidase" evidence="3">
    <location>
        <begin position="67"/>
        <end position="506"/>
    </location>
</feature>
<reference evidence="4" key="2">
    <citation type="submission" date="2025-08" db="UniProtKB">
        <authorList>
            <consortium name="Ensembl"/>
        </authorList>
    </citation>
    <scope>IDENTIFICATION</scope>
</reference>
<evidence type="ECO:0000256" key="2">
    <source>
        <dbReference type="PIRSR" id="PIRSR001221-1"/>
    </source>
</evidence>
<protein>
    <submittedName>
        <fullName evidence="4">Fatty acid amide hydrolase 2b</fullName>
    </submittedName>
</protein>
<dbReference type="PROSITE" id="PS00571">
    <property type="entry name" value="AMIDASES"/>
    <property type="match status" value="1"/>
</dbReference>
<dbReference type="HOGENOM" id="CLU_009600_16_1_1"/>
<dbReference type="eggNOG" id="KOG1212">
    <property type="taxonomic scope" value="Eukaryota"/>
</dbReference>
<name>W5MTA5_LEPOC</name>
<dbReference type="Ensembl" id="ENSLOCT00000011631.1">
    <property type="protein sequence ID" value="ENSLOCP00000011614.1"/>
    <property type="gene ID" value="ENSLOCG00000009502.1"/>
</dbReference>
<evidence type="ECO:0000313" key="5">
    <source>
        <dbReference type="Proteomes" id="UP000018468"/>
    </source>
</evidence>
<dbReference type="OrthoDB" id="6428749at2759"/>
<accession>W5MTA5</accession>
<dbReference type="EMBL" id="AHAT01015498">
    <property type="status" value="NOT_ANNOTATED_CDS"/>
    <property type="molecule type" value="Genomic_DNA"/>
</dbReference>
<evidence type="ECO:0000313" key="4">
    <source>
        <dbReference type="Ensembl" id="ENSLOCP00000011614.1"/>
    </source>
</evidence>
<evidence type="ECO:0000256" key="1">
    <source>
        <dbReference type="ARBA" id="ARBA00009199"/>
    </source>
</evidence>
<dbReference type="Bgee" id="ENSLOCG00000009502">
    <property type="expression patterns" value="Expressed in intestine and 13 other cell types or tissues"/>
</dbReference>
<organism evidence="4 5">
    <name type="scientific">Lepisosteus oculatus</name>
    <name type="common">Spotted gar</name>
    <dbReference type="NCBI Taxonomy" id="7918"/>
    <lineage>
        <taxon>Eukaryota</taxon>
        <taxon>Metazoa</taxon>
        <taxon>Chordata</taxon>
        <taxon>Craniata</taxon>
        <taxon>Vertebrata</taxon>
        <taxon>Euteleostomi</taxon>
        <taxon>Actinopterygii</taxon>
        <taxon>Neopterygii</taxon>
        <taxon>Holostei</taxon>
        <taxon>Semionotiformes</taxon>
        <taxon>Lepisosteidae</taxon>
        <taxon>Lepisosteus</taxon>
    </lineage>
</organism>
<reference evidence="4" key="3">
    <citation type="submission" date="2025-09" db="UniProtKB">
        <authorList>
            <consortium name="Ensembl"/>
        </authorList>
    </citation>
    <scope>IDENTIFICATION</scope>
</reference>
<dbReference type="Gene3D" id="3.90.1300.10">
    <property type="entry name" value="Amidase signature (AS) domain"/>
    <property type="match status" value="1"/>
</dbReference>
<dbReference type="EMBL" id="AHAT01015499">
    <property type="status" value="NOT_ANNOTATED_CDS"/>
    <property type="molecule type" value="Genomic_DNA"/>
</dbReference>
<dbReference type="CTD" id="768298"/>
<dbReference type="Proteomes" id="UP000018468">
    <property type="component" value="Linkage group LG4"/>
</dbReference>